<keyword evidence="4" id="KW-0539">Nucleus</keyword>
<evidence type="ECO:0000256" key="2">
    <source>
        <dbReference type="ARBA" id="ARBA00023015"/>
    </source>
</evidence>
<keyword evidence="3" id="KW-0804">Transcription</keyword>
<dbReference type="Proteomes" id="UP000077671">
    <property type="component" value="Unassembled WGS sequence"/>
</dbReference>
<feature type="region of interest" description="Disordered" evidence="5">
    <location>
        <begin position="384"/>
        <end position="495"/>
    </location>
</feature>
<reference evidence="6" key="2">
    <citation type="journal article" date="2019" name="IMA Fungus">
        <title>Genome sequencing and comparison of five Tilletia species to identify candidate genes for the detection of regulated species infecting wheat.</title>
        <authorList>
            <person name="Nguyen H.D.T."/>
            <person name="Sultana T."/>
            <person name="Kesanakurti P."/>
            <person name="Hambleton S."/>
        </authorList>
    </citation>
    <scope>NUCLEOTIDE SEQUENCE</scope>
    <source>
        <strain evidence="6">DAOMC 238032</strain>
    </source>
</reference>
<accession>A0A8T8SQM0</accession>
<keyword evidence="2" id="KW-0805">Transcription regulation</keyword>
<evidence type="ECO:0000313" key="6">
    <source>
        <dbReference type="EMBL" id="KAE8244414.1"/>
    </source>
</evidence>
<feature type="compositionally biased region" description="Polar residues" evidence="5">
    <location>
        <begin position="337"/>
        <end position="347"/>
    </location>
</feature>
<protein>
    <submittedName>
        <fullName evidence="6">Uncharacterized protein</fullName>
    </submittedName>
</protein>
<sequence length="709" mass="77690">MSVPPGPGPARARPRQVAPSRTSPRKVAANAPAPQATGQPSTAAAGILSGALGPAAGGGADAAPAPAEIEEGASKMRWTRVDEENLAEWLCKRDKSGLARNLALFISHKNDACLRMIKELRLADQHPTLAELLKGQQKLAAKRVGDKVSKMIERYNSVVQQLSTTGGGIGGVGEDEENALFKGANGRKGETIQAYVERTCHWYYTLEDVMATKSNVRPPVVASSAGLAQQPRAVPENSDADLEAYGDANSAQRILDADFPVPDQGGDLEQGDEALGSPAAAGEERGQPQQKGKEREISGSQHPEKSQDGQESQKGPTIKTQSSSRGPVLNKRPGPNPLSTPSKSSSIADVIVSLDANRTKNQQERERVAMDRDRAALLEAAEAKKAAEAVEKTKWSGDQALRWAEHEAEKKEREKEREDRRMELEAKETRRETEMRWERHRRDEQREADRLRREEEREDQKARREEEKEERREEREERREERRQQDKERAEERALERERLRLEMFRAQSATNAPLVNPFGAHGSAGPQQQWGPPPPWLAQVLSGGPPQWQSALSNPGQGSMSSSRPEPGARIDPSSTLSSSRTEPGATLVNQSPSVVCRGSFSPPSSPSIQTTLKLQHLPLNVFPSPILCSVLNNIGTLFPLFILPLFKAFVLPIVLGPQHYVVEDAAGADPSAYEFHTVVVQHPQSQSSQTGPSILQQSKRVLNIDAQ</sequence>
<feature type="compositionally biased region" description="Polar residues" evidence="5">
    <location>
        <begin position="548"/>
        <end position="565"/>
    </location>
</feature>
<feature type="region of interest" description="Disordered" evidence="5">
    <location>
        <begin position="513"/>
        <end position="590"/>
    </location>
</feature>
<dbReference type="AlphaFoldDB" id="A0A8T8SQM0"/>
<reference evidence="6" key="1">
    <citation type="submission" date="2016-04" db="EMBL/GenBank/DDBJ databases">
        <authorList>
            <person name="Nguyen H.D."/>
            <person name="Kesanakurti P."/>
            <person name="Cullis J."/>
            <person name="Levesque C.A."/>
            <person name="Hambleton S."/>
        </authorList>
    </citation>
    <scope>NUCLEOTIDE SEQUENCE</scope>
    <source>
        <strain evidence="6">DAOMC 238032</strain>
    </source>
</reference>
<organism evidence="6 7">
    <name type="scientific">Tilletia caries</name>
    <name type="common">wheat bunt fungus</name>
    <dbReference type="NCBI Taxonomy" id="13290"/>
    <lineage>
        <taxon>Eukaryota</taxon>
        <taxon>Fungi</taxon>
        <taxon>Dikarya</taxon>
        <taxon>Basidiomycota</taxon>
        <taxon>Ustilaginomycotina</taxon>
        <taxon>Exobasidiomycetes</taxon>
        <taxon>Tilletiales</taxon>
        <taxon>Tilletiaceae</taxon>
        <taxon>Tilletia</taxon>
    </lineage>
</organism>
<comment type="subcellular location">
    <subcellularLocation>
        <location evidence="1">Nucleus</location>
    </subcellularLocation>
</comment>
<evidence type="ECO:0000256" key="4">
    <source>
        <dbReference type="ARBA" id="ARBA00023242"/>
    </source>
</evidence>
<comment type="caution">
    <text evidence="6">The sequence shown here is derived from an EMBL/GenBank/DDBJ whole genome shotgun (WGS) entry which is preliminary data.</text>
</comment>
<dbReference type="EMBL" id="LWDD02001832">
    <property type="protein sequence ID" value="KAE8244414.1"/>
    <property type="molecule type" value="Genomic_DNA"/>
</dbReference>
<feature type="compositionally biased region" description="Basic and acidic residues" evidence="5">
    <location>
        <begin position="282"/>
        <end position="308"/>
    </location>
</feature>
<evidence type="ECO:0000313" key="7">
    <source>
        <dbReference type="Proteomes" id="UP000077671"/>
    </source>
</evidence>
<feature type="compositionally biased region" description="Basic and acidic residues" evidence="5">
    <location>
        <begin position="357"/>
        <end position="371"/>
    </location>
</feature>
<feature type="compositionally biased region" description="Low complexity" evidence="5">
    <location>
        <begin position="9"/>
        <end position="21"/>
    </location>
</feature>
<dbReference type="PANTHER" id="PTHR13859:SF11">
    <property type="entry name" value="GRUNGE, ISOFORM J"/>
    <property type="match status" value="1"/>
</dbReference>
<feature type="compositionally biased region" description="Basic and acidic residues" evidence="5">
    <location>
        <begin position="384"/>
        <end position="395"/>
    </location>
</feature>
<evidence type="ECO:0000256" key="1">
    <source>
        <dbReference type="ARBA" id="ARBA00004123"/>
    </source>
</evidence>
<proteinExistence type="predicted"/>
<feature type="compositionally biased region" description="Polar residues" evidence="5">
    <location>
        <begin position="574"/>
        <end position="590"/>
    </location>
</feature>
<dbReference type="GO" id="GO:0005634">
    <property type="term" value="C:nucleus"/>
    <property type="evidence" value="ECO:0007669"/>
    <property type="project" value="UniProtKB-SubCell"/>
</dbReference>
<feature type="region of interest" description="Disordered" evidence="5">
    <location>
        <begin position="1"/>
        <end position="45"/>
    </location>
</feature>
<feature type="compositionally biased region" description="Basic and acidic residues" evidence="5">
    <location>
        <begin position="403"/>
        <end position="495"/>
    </location>
</feature>
<evidence type="ECO:0000256" key="3">
    <source>
        <dbReference type="ARBA" id="ARBA00023163"/>
    </source>
</evidence>
<evidence type="ECO:0000256" key="5">
    <source>
        <dbReference type="SAM" id="MobiDB-lite"/>
    </source>
</evidence>
<gene>
    <name evidence="6" type="ORF">A4X03_0g7547</name>
</gene>
<name>A0A8T8SQM0_9BASI</name>
<feature type="region of interest" description="Disordered" evidence="5">
    <location>
        <begin position="257"/>
        <end position="371"/>
    </location>
</feature>
<feature type="compositionally biased region" description="Polar residues" evidence="5">
    <location>
        <begin position="309"/>
        <end position="325"/>
    </location>
</feature>
<dbReference type="GO" id="GO:0003714">
    <property type="term" value="F:transcription corepressor activity"/>
    <property type="evidence" value="ECO:0007669"/>
    <property type="project" value="TreeGrafter"/>
</dbReference>
<dbReference type="PANTHER" id="PTHR13859">
    <property type="entry name" value="ATROPHIN-RELATED"/>
    <property type="match status" value="1"/>
</dbReference>